<sequence length="159" mass="18316">MTKSGVSIVGIRSRYAKDFEILLKSWVYNDFLSDFHGDSFMSHPRVDCIQLMIVVENYELIGGAVISSDLIFNQFQSYKHLEQADLLQENGYGNFSYFCIKASRRKLGFASKVLRYIDKSKLPFWLACKPTLVDFYTSRGFRIVVEADERNNAILCTQP</sequence>
<evidence type="ECO:0008006" key="3">
    <source>
        <dbReference type="Google" id="ProtNLM"/>
    </source>
</evidence>
<dbReference type="InterPro" id="IPR016181">
    <property type="entry name" value="Acyl_CoA_acyltransferase"/>
</dbReference>
<protein>
    <recommendedName>
        <fullName evidence="3">N-acetyltransferase domain-containing protein</fullName>
    </recommendedName>
</protein>
<dbReference type="SUPFAM" id="SSF55729">
    <property type="entry name" value="Acyl-CoA N-acyltransferases (Nat)"/>
    <property type="match status" value="1"/>
</dbReference>
<evidence type="ECO:0000313" key="2">
    <source>
        <dbReference type="Proteomes" id="UP000245539"/>
    </source>
</evidence>
<dbReference type="AlphaFoldDB" id="A0A317CLV4"/>
<dbReference type="Gene3D" id="3.40.630.30">
    <property type="match status" value="1"/>
</dbReference>
<accession>A0A317CLV4</accession>
<organism evidence="1 2">
    <name type="scientific">Leucothrix pacifica</name>
    <dbReference type="NCBI Taxonomy" id="1247513"/>
    <lineage>
        <taxon>Bacteria</taxon>
        <taxon>Pseudomonadati</taxon>
        <taxon>Pseudomonadota</taxon>
        <taxon>Gammaproteobacteria</taxon>
        <taxon>Thiotrichales</taxon>
        <taxon>Thiotrichaceae</taxon>
        <taxon>Leucothrix</taxon>
    </lineage>
</organism>
<proteinExistence type="predicted"/>
<dbReference type="EMBL" id="QGKM01000010">
    <property type="protein sequence ID" value="PWQ99506.1"/>
    <property type="molecule type" value="Genomic_DNA"/>
</dbReference>
<name>A0A317CLV4_9GAMM</name>
<gene>
    <name evidence="1" type="ORF">DKW60_05705</name>
</gene>
<comment type="caution">
    <text evidence="1">The sequence shown here is derived from an EMBL/GenBank/DDBJ whole genome shotgun (WGS) entry which is preliminary data.</text>
</comment>
<dbReference type="Proteomes" id="UP000245539">
    <property type="component" value="Unassembled WGS sequence"/>
</dbReference>
<evidence type="ECO:0000313" key="1">
    <source>
        <dbReference type="EMBL" id="PWQ99506.1"/>
    </source>
</evidence>
<keyword evidence="2" id="KW-1185">Reference proteome</keyword>
<reference evidence="1 2" key="1">
    <citation type="submission" date="2018-05" db="EMBL/GenBank/DDBJ databases">
        <title>Leucothrix arctica sp. nov., isolated from Arctic seawater.</title>
        <authorList>
            <person name="Choi A."/>
            <person name="Baek K."/>
        </authorList>
    </citation>
    <scope>NUCLEOTIDE SEQUENCE [LARGE SCALE GENOMIC DNA]</scope>
    <source>
        <strain evidence="1 2">JCM 18388</strain>
    </source>
</reference>